<evidence type="ECO:0000256" key="2">
    <source>
        <dbReference type="SAM" id="SignalP"/>
    </source>
</evidence>
<dbReference type="Proteomes" id="UP000823960">
    <property type="component" value="Unassembled WGS sequence"/>
</dbReference>
<dbReference type="EMBL" id="DVOL01000056">
    <property type="protein sequence ID" value="HIV10880.1"/>
    <property type="molecule type" value="Genomic_DNA"/>
</dbReference>
<dbReference type="AlphaFoldDB" id="A0A9D1NRU2"/>
<gene>
    <name evidence="3" type="ORF">IAD28_04215</name>
</gene>
<comment type="caution">
    <text evidence="3">The sequence shown here is derived from an EMBL/GenBank/DDBJ whole genome shotgun (WGS) entry which is preliminary data.</text>
</comment>
<protein>
    <submittedName>
        <fullName evidence="3">Uncharacterized protein</fullName>
    </submittedName>
</protein>
<evidence type="ECO:0000256" key="1">
    <source>
        <dbReference type="SAM" id="MobiDB-lite"/>
    </source>
</evidence>
<evidence type="ECO:0000313" key="4">
    <source>
        <dbReference type="Proteomes" id="UP000823960"/>
    </source>
</evidence>
<feature type="region of interest" description="Disordered" evidence="1">
    <location>
        <begin position="25"/>
        <end position="58"/>
    </location>
</feature>
<accession>A0A9D1NRU2</accession>
<evidence type="ECO:0000313" key="3">
    <source>
        <dbReference type="EMBL" id="HIV10880.1"/>
    </source>
</evidence>
<reference evidence="3" key="1">
    <citation type="submission" date="2020-10" db="EMBL/GenBank/DDBJ databases">
        <authorList>
            <person name="Gilroy R."/>
        </authorList>
    </citation>
    <scope>NUCLEOTIDE SEQUENCE</scope>
    <source>
        <strain evidence="3">1370</strain>
    </source>
</reference>
<feature type="signal peptide" evidence="2">
    <location>
        <begin position="1"/>
        <end position="25"/>
    </location>
</feature>
<name>A0A9D1NRU2_9FIRM</name>
<organism evidence="3 4">
    <name type="scientific">Candidatus Faeciplasma avium</name>
    <dbReference type="NCBI Taxonomy" id="2840798"/>
    <lineage>
        <taxon>Bacteria</taxon>
        <taxon>Bacillati</taxon>
        <taxon>Bacillota</taxon>
        <taxon>Clostridia</taxon>
        <taxon>Eubacteriales</taxon>
        <taxon>Oscillospiraceae</taxon>
        <taxon>Oscillospiraceae incertae sedis</taxon>
        <taxon>Candidatus Faeciplasma</taxon>
    </lineage>
</organism>
<proteinExistence type="predicted"/>
<dbReference type="PROSITE" id="PS51257">
    <property type="entry name" value="PROKAR_LIPOPROTEIN"/>
    <property type="match status" value="1"/>
</dbReference>
<feature type="chain" id="PRO_5038624940" evidence="2">
    <location>
        <begin position="26"/>
        <end position="94"/>
    </location>
</feature>
<sequence length="94" mass="9717">MNIFRRSICLALAVMTVALSSCGQADSKTLDDSVDPSLTLDSPSDEESVQNSGGKDAVVGSPSELCCGSAVKGVMGVGVIYEGGRYLYDYTGSL</sequence>
<reference evidence="3" key="2">
    <citation type="journal article" date="2021" name="PeerJ">
        <title>Extensive microbial diversity within the chicken gut microbiome revealed by metagenomics and culture.</title>
        <authorList>
            <person name="Gilroy R."/>
            <person name="Ravi A."/>
            <person name="Getino M."/>
            <person name="Pursley I."/>
            <person name="Horton D.L."/>
            <person name="Alikhan N.F."/>
            <person name="Baker D."/>
            <person name="Gharbi K."/>
            <person name="Hall N."/>
            <person name="Watson M."/>
            <person name="Adriaenssens E.M."/>
            <person name="Foster-Nyarko E."/>
            <person name="Jarju S."/>
            <person name="Secka A."/>
            <person name="Antonio M."/>
            <person name="Oren A."/>
            <person name="Chaudhuri R.R."/>
            <person name="La Ragione R."/>
            <person name="Hildebrand F."/>
            <person name="Pallen M.J."/>
        </authorList>
    </citation>
    <scope>NUCLEOTIDE SEQUENCE</scope>
    <source>
        <strain evidence="3">1370</strain>
    </source>
</reference>
<keyword evidence="2" id="KW-0732">Signal</keyword>